<evidence type="ECO:0000313" key="1">
    <source>
        <dbReference type="EMBL" id="KTF07138.1"/>
    </source>
</evidence>
<sequence length="75" mass="8425">MLSLLRLNDVRKVLDDITSSSIPTLSQATEITREVQHLISLTARLTSSESQSTRRIVKTQLDETIERLDSSNLKA</sequence>
<organism evidence="1">
    <name type="scientific">marine sediment metagenome</name>
    <dbReference type="NCBI Taxonomy" id="412755"/>
    <lineage>
        <taxon>unclassified sequences</taxon>
        <taxon>metagenomes</taxon>
        <taxon>ecological metagenomes</taxon>
    </lineage>
</organism>
<reference evidence="1" key="1">
    <citation type="submission" date="2013-11" db="EMBL/GenBank/DDBJ databases">
        <title>Microbial diversity, functional groups and degradation webs in Northern and Southern Mediterranean and Red Sea marine crude oil polluted sites.</title>
        <authorList>
            <person name="Daffonchio D."/>
            <person name="Mapelli F."/>
            <person name="Ferrer M."/>
            <person name="Richter M."/>
            <person name="Cherif A."/>
            <person name="Malkawi H.I."/>
            <person name="Yakimov M.M."/>
            <person name="Abdel-Fattah Y.R."/>
            <person name="Blaghen M."/>
            <person name="Golyshin P.N."/>
            <person name="Kalogerakis N."/>
            <person name="Boon N."/>
            <person name="Magagnini M."/>
            <person name="Fava F."/>
        </authorList>
    </citation>
    <scope>NUCLEOTIDE SEQUENCE</scope>
</reference>
<gene>
    <name evidence="1" type="ORF">MGSAQ_001363</name>
</gene>
<name>A0A1B6NUV9_9ZZZZ</name>
<dbReference type="AlphaFoldDB" id="A0A1B6NUV9"/>
<dbReference type="EMBL" id="AYSL01000730">
    <property type="protein sequence ID" value="KTF07138.1"/>
    <property type="molecule type" value="Genomic_DNA"/>
</dbReference>
<protein>
    <submittedName>
        <fullName evidence="1">Diguanylate cyclase</fullName>
    </submittedName>
</protein>
<accession>A0A1B6NUV9</accession>
<comment type="caution">
    <text evidence="1">The sequence shown here is derived from an EMBL/GenBank/DDBJ whole genome shotgun (WGS) entry which is preliminary data.</text>
</comment>
<proteinExistence type="predicted"/>